<dbReference type="Proteomes" id="UP001500063">
    <property type="component" value="Unassembled WGS sequence"/>
</dbReference>
<sequence length="103" mass="11367">MPSEQTEPMRPVFTCVVCGCVYMPPKTMAYPHLGLTASPLHCGEAPCRQAVAQLPRQLQGLYAKAAWARAKAWMTKEPMAAPVRARHRARAATRPQGSRSKLH</sequence>
<dbReference type="RefSeq" id="WP_344116472.1">
    <property type="nucleotide sequence ID" value="NZ_BAAABW010000004.1"/>
</dbReference>
<protein>
    <submittedName>
        <fullName evidence="2">Uncharacterized protein</fullName>
    </submittedName>
</protein>
<keyword evidence="3" id="KW-1185">Reference proteome</keyword>
<evidence type="ECO:0000256" key="1">
    <source>
        <dbReference type="SAM" id="MobiDB-lite"/>
    </source>
</evidence>
<organism evidence="2 3">
    <name type="scientific">Streptomyces blastmyceticus</name>
    <dbReference type="NCBI Taxonomy" id="68180"/>
    <lineage>
        <taxon>Bacteria</taxon>
        <taxon>Bacillati</taxon>
        <taxon>Actinomycetota</taxon>
        <taxon>Actinomycetes</taxon>
        <taxon>Kitasatosporales</taxon>
        <taxon>Streptomycetaceae</taxon>
        <taxon>Streptomyces</taxon>
    </lineage>
</organism>
<comment type="caution">
    <text evidence="2">The sequence shown here is derived from an EMBL/GenBank/DDBJ whole genome shotgun (WGS) entry which is preliminary data.</text>
</comment>
<feature type="region of interest" description="Disordered" evidence="1">
    <location>
        <begin position="78"/>
        <end position="103"/>
    </location>
</feature>
<accession>A0ABP3G595</accession>
<reference evidence="3" key="1">
    <citation type="journal article" date="2019" name="Int. J. Syst. Evol. Microbiol.">
        <title>The Global Catalogue of Microorganisms (GCM) 10K type strain sequencing project: providing services to taxonomists for standard genome sequencing and annotation.</title>
        <authorList>
            <consortium name="The Broad Institute Genomics Platform"/>
            <consortium name="The Broad Institute Genome Sequencing Center for Infectious Disease"/>
            <person name="Wu L."/>
            <person name="Ma J."/>
        </authorList>
    </citation>
    <scope>NUCLEOTIDE SEQUENCE [LARGE SCALE GENOMIC DNA]</scope>
    <source>
        <strain evidence="3">JCM 4565</strain>
    </source>
</reference>
<name>A0ABP3G595_9ACTN</name>
<evidence type="ECO:0000313" key="3">
    <source>
        <dbReference type="Proteomes" id="UP001500063"/>
    </source>
</evidence>
<gene>
    <name evidence="2" type="ORF">GCM10010319_10520</name>
</gene>
<evidence type="ECO:0000313" key="2">
    <source>
        <dbReference type="EMBL" id="GAA0336381.1"/>
    </source>
</evidence>
<proteinExistence type="predicted"/>
<dbReference type="EMBL" id="BAAABW010000004">
    <property type="protein sequence ID" value="GAA0336381.1"/>
    <property type="molecule type" value="Genomic_DNA"/>
</dbReference>